<proteinExistence type="predicted"/>
<dbReference type="OrthoDB" id="2377365at2759"/>
<feature type="region of interest" description="Disordered" evidence="7">
    <location>
        <begin position="417"/>
        <end position="454"/>
    </location>
</feature>
<keyword evidence="2" id="KW-0805">Transcription regulation</keyword>
<feature type="DNA-binding region" description="HMG box" evidence="6">
    <location>
        <begin position="13"/>
        <end position="81"/>
    </location>
</feature>
<evidence type="ECO:0000259" key="8">
    <source>
        <dbReference type="PROSITE" id="PS50118"/>
    </source>
</evidence>
<evidence type="ECO:0000256" key="6">
    <source>
        <dbReference type="PROSITE-ProRule" id="PRU00267"/>
    </source>
</evidence>
<organism evidence="9 10">
    <name type="scientific">Dreissena polymorpha</name>
    <name type="common">Zebra mussel</name>
    <name type="synonym">Mytilus polymorpha</name>
    <dbReference type="NCBI Taxonomy" id="45954"/>
    <lineage>
        <taxon>Eukaryota</taxon>
        <taxon>Metazoa</taxon>
        <taxon>Spiralia</taxon>
        <taxon>Lophotrochozoa</taxon>
        <taxon>Mollusca</taxon>
        <taxon>Bivalvia</taxon>
        <taxon>Autobranchia</taxon>
        <taxon>Heteroconchia</taxon>
        <taxon>Euheterodonta</taxon>
        <taxon>Imparidentia</taxon>
        <taxon>Neoheterodontei</taxon>
        <taxon>Myida</taxon>
        <taxon>Dreissenoidea</taxon>
        <taxon>Dreissenidae</taxon>
        <taxon>Dreissena</taxon>
    </lineage>
</organism>
<evidence type="ECO:0000256" key="7">
    <source>
        <dbReference type="SAM" id="MobiDB-lite"/>
    </source>
</evidence>
<dbReference type="CDD" id="cd21989">
    <property type="entry name" value="HMG-box_HBP2"/>
    <property type="match status" value="1"/>
</dbReference>
<keyword evidence="5 6" id="KW-0539">Nucleus</keyword>
<dbReference type="InterPro" id="IPR036910">
    <property type="entry name" value="HMG_box_dom_sf"/>
</dbReference>
<dbReference type="Proteomes" id="UP000828390">
    <property type="component" value="Unassembled WGS sequence"/>
</dbReference>
<dbReference type="AlphaFoldDB" id="A0A9D4BN35"/>
<evidence type="ECO:0000256" key="2">
    <source>
        <dbReference type="ARBA" id="ARBA00023015"/>
    </source>
</evidence>
<dbReference type="InterPro" id="IPR009071">
    <property type="entry name" value="HMG_box_dom"/>
</dbReference>
<accession>A0A9D4BN35</accession>
<reference evidence="9" key="1">
    <citation type="journal article" date="2019" name="bioRxiv">
        <title>The Genome of the Zebra Mussel, Dreissena polymorpha: A Resource for Invasive Species Research.</title>
        <authorList>
            <person name="McCartney M.A."/>
            <person name="Auch B."/>
            <person name="Kono T."/>
            <person name="Mallez S."/>
            <person name="Zhang Y."/>
            <person name="Obille A."/>
            <person name="Becker A."/>
            <person name="Abrahante J.E."/>
            <person name="Garbe J."/>
            <person name="Badalamenti J.P."/>
            <person name="Herman A."/>
            <person name="Mangelson H."/>
            <person name="Liachko I."/>
            <person name="Sullivan S."/>
            <person name="Sone E.D."/>
            <person name="Koren S."/>
            <person name="Silverstein K.A.T."/>
            <person name="Beckman K.B."/>
            <person name="Gohl D.M."/>
        </authorList>
    </citation>
    <scope>NUCLEOTIDE SEQUENCE</scope>
    <source>
        <strain evidence="9">Duluth1</strain>
        <tissue evidence="9">Whole animal</tissue>
    </source>
</reference>
<dbReference type="EMBL" id="JAIWYP010000015">
    <property type="protein sequence ID" value="KAH3699227.1"/>
    <property type="molecule type" value="Genomic_DNA"/>
</dbReference>
<name>A0A9D4BN35_DREPO</name>
<evidence type="ECO:0000256" key="5">
    <source>
        <dbReference type="ARBA" id="ARBA00023242"/>
    </source>
</evidence>
<gene>
    <name evidence="9" type="ORF">DPMN_074183</name>
</gene>
<dbReference type="SMART" id="SM00398">
    <property type="entry name" value="HMG"/>
    <property type="match status" value="1"/>
</dbReference>
<evidence type="ECO:0000256" key="1">
    <source>
        <dbReference type="ARBA" id="ARBA00022553"/>
    </source>
</evidence>
<evidence type="ECO:0000256" key="3">
    <source>
        <dbReference type="ARBA" id="ARBA00023125"/>
    </source>
</evidence>
<dbReference type="Pfam" id="PF00505">
    <property type="entry name" value="HMG_box"/>
    <property type="match status" value="1"/>
</dbReference>
<dbReference type="PANTHER" id="PTHR13059">
    <property type="entry name" value="HMG-BOX TRANSCRIPTION FACTOR BBX"/>
    <property type="match status" value="1"/>
</dbReference>
<protein>
    <recommendedName>
        <fullName evidence="8">HMG box domain-containing protein</fullName>
    </recommendedName>
</protein>
<feature type="compositionally biased region" description="Low complexity" evidence="7">
    <location>
        <begin position="425"/>
        <end position="434"/>
    </location>
</feature>
<sequence>MDPGGLEGERRDVRRPMNAFLIFCKRHRSIVREKNPDLDNRCVTRILGDLWANLKEDEKTKYTDLAKQYKDAFMKANPDYKWHNPEKSVTGSKTSPDGFKSLKNEINVSLEGPIMPGKLADPSNMGGLSLLLMAEHSMKPSTIDTGLSRALQAKSSLFEKTLTLGSGAEHCSSDIMAVKQSDVVKDGGGVGSCFGVQPSQIFSCVPDDSNCVNTVTKIEPLKFEPLARTNENNNSCCNITREKDTNSEVLKDSGARMKTSNLDNTELTAYDGVLKIGNVKISKTERIEKENMTLMYSLKEDVCNGRTKDECSVMTYDKMVVNSIIDKIYTSESSASEIKVGDFCETDHDECPSSRQVDAKDVLNDVLKSSVNEKGGNLPCEDELNGEVHAENAENEDSSDEFNNNLKAMDSTYIQTSRCRERQISESSSRGNESGEYDELDENQPLRKSRRRNKGALYQKLINDGIIQPSKERIAAMSHPTSTNDKAEDVSAGKQPLFNSYILPETAMRRFRKRTTSESAKDKLMHAYDVKRYKTGDFDLEAQIATLPACPVEKLGRKRGFARQRHSSECTHNHKQDLDPQAGVGHQPSVFDLDRMVCLPPHIKMPSVENGGEPVVGSRKRKARKHSITHLLPAPASVVQNGNGHTILKVPASSGKNEQNDAPLTKANTPSDQSTHCLLKLNSCDKEINKKCGCAGGNCGSEMCSLELKRLIDSRCLDESRWGGDTKCSNESKGDSDRNKLKWDSDVKCSMVSKQDRLSIGNTCEDIGTKVGSVGIILEQSNAMRVVGEGTMFTAPCNEAFMS</sequence>
<dbReference type="InterPro" id="IPR052412">
    <property type="entry name" value="CC-Dev_Transcription_Reg"/>
</dbReference>
<dbReference type="Gene3D" id="1.10.30.10">
    <property type="entry name" value="High mobility group box domain"/>
    <property type="match status" value="1"/>
</dbReference>
<dbReference type="PANTHER" id="PTHR13059:SF10">
    <property type="entry name" value="HMG BOX TRANSCRIPTION FACTOR BBX"/>
    <property type="match status" value="1"/>
</dbReference>
<evidence type="ECO:0000313" key="9">
    <source>
        <dbReference type="EMBL" id="KAH3699227.1"/>
    </source>
</evidence>
<evidence type="ECO:0000256" key="4">
    <source>
        <dbReference type="ARBA" id="ARBA00023163"/>
    </source>
</evidence>
<keyword evidence="10" id="KW-1185">Reference proteome</keyword>
<comment type="caution">
    <text evidence="9">The sequence shown here is derived from an EMBL/GenBank/DDBJ whole genome shotgun (WGS) entry which is preliminary data.</text>
</comment>
<dbReference type="InterPro" id="IPR049523">
    <property type="entry name" value="BBX_HMG-box"/>
</dbReference>
<keyword evidence="3 6" id="KW-0238">DNA-binding</keyword>
<dbReference type="GO" id="GO:0000977">
    <property type="term" value="F:RNA polymerase II transcription regulatory region sequence-specific DNA binding"/>
    <property type="evidence" value="ECO:0007669"/>
    <property type="project" value="TreeGrafter"/>
</dbReference>
<dbReference type="GO" id="GO:0000981">
    <property type="term" value="F:DNA-binding transcription factor activity, RNA polymerase II-specific"/>
    <property type="evidence" value="ECO:0007669"/>
    <property type="project" value="TreeGrafter"/>
</dbReference>
<dbReference type="GO" id="GO:0005634">
    <property type="term" value="C:nucleus"/>
    <property type="evidence" value="ECO:0007669"/>
    <property type="project" value="UniProtKB-UniRule"/>
</dbReference>
<keyword evidence="1" id="KW-0597">Phosphoprotein</keyword>
<feature type="region of interest" description="Disordered" evidence="7">
    <location>
        <begin position="720"/>
        <end position="739"/>
    </location>
</feature>
<dbReference type="PROSITE" id="PS50118">
    <property type="entry name" value="HMG_BOX_2"/>
    <property type="match status" value="1"/>
</dbReference>
<keyword evidence="4" id="KW-0804">Transcription</keyword>
<dbReference type="SUPFAM" id="SSF47095">
    <property type="entry name" value="HMG-box"/>
    <property type="match status" value="1"/>
</dbReference>
<feature type="domain" description="HMG box" evidence="8">
    <location>
        <begin position="13"/>
        <end position="81"/>
    </location>
</feature>
<reference evidence="9" key="2">
    <citation type="submission" date="2020-11" db="EMBL/GenBank/DDBJ databases">
        <authorList>
            <person name="McCartney M.A."/>
            <person name="Auch B."/>
            <person name="Kono T."/>
            <person name="Mallez S."/>
            <person name="Becker A."/>
            <person name="Gohl D.M."/>
            <person name="Silverstein K.A.T."/>
            <person name="Koren S."/>
            <person name="Bechman K.B."/>
            <person name="Herman A."/>
            <person name="Abrahante J.E."/>
            <person name="Garbe J."/>
        </authorList>
    </citation>
    <scope>NUCLEOTIDE SEQUENCE</scope>
    <source>
        <strain evidence="9">Duluth1</strain>
        <tissue evidence="9">Whole animal</tissue>
    </source>
</reference>
<evidence type="ECO:0000313" key="10">
    <source>
        <dbReference type="Proteomes" id="UP000828390"/>
    </source>
</evidence>